<evidence type="ECO:0000313" key="2">
    <source>
        <dbReference type="EMBL" id="OHA02558.1"/>
    </source>
</evidence>
<sequence>MLSDSQLRIVTSVLVSSGEVFLASLVVPFFTREFSPIAFVLGIMFTAGAWFIALIIGKYIS</sequence>
<gene>
    <name evidence="2" type="ORF">A3C92_02835</name>
</gene>
<keyword evidence="1" id="KW-0472">Membrane</keyword>
<dbReference type="Proteomes" id="UP000177177">
    <property type="component" value="Unassembled WGS sequence"/>
</dbReference>
<dbReference type="EMBL" id="MHQN01000034">
    <property type="protein sequence ID" value="OHA02558.1"/>
    <property type="molecule type" value="Genomic_DNA"/>
</dbReference>
<evidence type="ECO:0000313" key="3">
    <source>
        <dbReference type="Proteomes" id="UP000177177"/>
    </source>
</evidence>
<organism evidence="2 3">
    <name type="scientific">Candidatus Sungbacteria bacterium RIFCSPHIGHO2_02_FULL_53_17</name>
    <dbReference type="NCBI Taxonomy" id="1802275"/>
    <lineage>
        <taxon>Bacteria</taxon>
        <taxon>Candidatus Sungiibacteriota</taxon>
    </lineage>
</organism>
<evidence type="ECO:0000256" key="1">
    <source>
        <dbReference type="SAM" id="Phobius"/>
    </source>
</evidence>
<keyword evidence="1" id="KW-0812">Transmembrane</keyword>
<feature type="transmembrane region" description="Helical" evidence="1">
    <location>
        <begin position="7"/>
        <end position="31"/>
    </location>
</feature>
<keyword evidence="1" id="KW-1133">Transmembrane helix</keyword>
<proteinExistence type="predicted"/>
<feature type="transmembrane region" description="Helical" evidence="1">
    <location>
        <begin position="37"/>
        <end position="57"/>
    </location>
</feature>
<name>A0A1G2KSX3_9BACT</name>
<reference evidence="2 3" key="1">
    <citation type="journal article" date="2016" name="Nat. Commun.">
        <title>Thousands of microbial genomes shed light on interconnected biogeochemical processes in an aquifer system.</title>
        <authorList>
            <person name="Anantharaman K."/>
            <person name="Brown C.T."/>
            <person name="Hug L.A."/>
            <person name="Sharon I."/>
            <person name="Castelle C.J."/>
            <person name="Probst A.J."/>
            <person name="Thomas B.C."/>
            <person name="Singh A."/>
            <person name="Wilkins M.J."/>
            <person name="Karaoz U."/>
            <person name="Brodie E.L."/>
            <person name="Williams K.H."/>
            <person name="Hubbard S.S."/>
            <person name="Banfield J.F."/>
        </authorList>
    </citation>
    <scope>NUCLEOTIDE SEQUENCE [LARGE SCALE GENOMIC DNA]</scope>
</reference>
<protein>
    <submittedName>
        <fullName evidence="2">Uncharacterized protein</fullName>
    </submittedName>
</protein>
<comment type="caution">
    <text evidence="2">The sequence shown here is derived from an EMBL/GenBank/DDBJ whole genome shotgun (WGS) entry which is preliminary data.</text>
</comment>
<accession>A0A1G2KSX3</accession>
<dbReference type="AlphaFoldDB" id="A0A1G2KSX3"/>